<dbReference type="EMBL" id="CSWP01000002">
    <property type="protein sequence ID" value="CPV43046.1"/>
    <property type="molecule type" value="Genomic_DNA"/>
</dbReference>
<name>A0A0U0ZIP2_9MYCO</name>
<sequence>MTEESSSEAPCVSRGLRLLGTELRIPNFSIQISSDLSVSADPPQIELRTDMWSYWLEDAIEAASTACRIADPIPALTASLGSAPDTAAVEAKIDELMIKELRASMRAITGAAFAMDGFYGVVKARYGPHPDELLWKNKGTPRKSRITETIRRHLRLTTPEARRLKDCVSRVFPYRDWAVHMASRFNEPAYRADAQVTIDWHFAAFRHANAVSAVTATVVVLNELIPALDRRSKDLADCKRVSRERFDAAMRTYASLPDLPVLTFTQGLAQL</sequence>
<evidence type="ECO:0000313" key="1">
    <source>
        <dbReference type="EMBL" id="CPV43046.1"/>
    </source>
</evidence>
<accession>A0A0U0ZIP2</accession>
<dbReference type="RefSeq" id="WP_228845985.1">
    <property type="nucleotide sequence ID" value="NZ_CSWP01000002.1"/>
</dbReference>
<protein>
    <submittedName>
        <fullName evidence="1">Uncharacterized protein</fullName>
    </submittedName>
</protein>
<dbReference type="Proteomes" id="UP000045782">
    <property type="component" value="Unassembled WGS sequence"/>
</dbReference>
<gene>
    <name evidence="1" type="ORF">ERS075579_01452</name>
</gene>
<evidence type="ECO:0000313" key="2">
    <source>
        <dbReference type="Proteomes" id="UP000045782"/>
    </source>
</evidence>
<reference evidence="1 2" key="1">
    <citation type="submission" date="2015-03" db="EMBL/GenBank/DDBJ databases">
        <authorList>
            <person name="Murphy D."/>
        </authorList>
    </citation>
    <scope>NUCLEOTIDE SEQUENCE [LARGE SCALE GENOMIC DNA]</scope>
    <source>
        <strain evidence="1 2">PAP088</strain>
    </source>
</reference>
<dbReference type="AlphaFoldDB" id="A0A0U0ZIP2"/>
<organism evidence="1 2">
    <name type="scientific">Mycobacteroides abscessus</name>
    <dbReference type="NCBI Taxonomy" id="36809"/>
    <lineage>
        <taxon>Bacteria</taxon>
        <taxon>Bacillati</taxon>
        <taxon>Actinomycetota</taxon>
        <taxon>Actinomycetes</taxon>
        <taxon>Mycobacteriales</taxon>
        <taxon>Mycobacteriaceae</taxon>
        <taxon>Mycobacteroides</taxon>
    </lineage>
</organism>
<proteinExistence type="predicted"/>